<dbReference type="Proteomes" id="UP000772196">
    <property type="component" value="Unassembled WGS sequence"/>
</dbReference>
<keyword evidence="2" id="KW-1185">Reference proteome</keyword>
<dbReference type="EMBL" id="JAAWWP010000006">
    <property type="protein sequence ID" value="NKI42161.1"/>
    <property type="molecule type" value="Genomic_DNA"/>
</dbReference>
<comment type="caution">
    <text evidence="1">The sequence shown here is derived from an EMBL/GenBank/DDBJ whole genome shotgun (WGS) entry which is preliminary data.</text>
</comment>
<dbReference type="SUPFAM" id="SSF51445">
    <property type="entry name" value="(Trans)glycosidases"/>
    <property type="match status" value="1"/>
</dbReference>
<sequence>MQRTAPKLGTPDRPLGWLGVNYWSRTGGPFMWRHYDGAVVGEELAVLKAHGITLTRSFLHWPDFHPEPERLDPRMLERYDDFLDRHLAAGMTTVPTFLVGHMSGQNWDPAWREGREVFADEWFTARQAWYVAECAKRWKDHPAVAGWLLSNEIPIYADWRSRGIGTLDHRDVTRWARTLTGALRATGARQPVSLGDGAWGLETTGADNGFRIRELAGLIDFHGPHVYRMEDDPVRQHLGAAFTCELLGIGGKPVVLEEFGVTSDYTSEENAAHYYRQTLHHTLLAGATGWIPWNNTDYDALADQEPYLHHPFEMHFGLTDHQGRPKRQLHEVADFAAVLERTGFPRLHRPDTALTLIVSSYLEKEYPFTQPEDAAAVLSVTRQAYVAAREADLPIGVAREADGLPADSALYLLPSAKQLTAPSWRELRAHAARGATVYASYFSGAHGTQRGPWWPGLDETFGVVKQLRYGLTHRIEDEELRMVFRQDFGDLRAGEELRFAVSGTAHSRAYLPVVPDGAEVVAEDAHGRPALLRHRTGRGQLVLCTYPLEHMAAETREVNPEPTWRLYAALAAEAGALPPVTVPDGRVVTGELAHEDGRRFVWFLSQHPGPLTVRPRVREGRLTGLDGEQVTEVALDAYGVLVAERVR</sequence>
<dbReference type="RefSeq" id="WP_168539042.1">
    <property type="nucleotide sequence ID" value="NZ_JAAWWP010000006.1"/>
</dbReference>
<reference evidence="1 2" key="1">
    <citation type="submission" date="2020-04" db="EMBL/GenBank/DDBJ databases">
        <title>Phylogenetic Diversity and Antibacterial Activity against Ralstonia solanacearum of Endophytic Actinomycete Isolated from Moss.</title>
        <authorList>
            <person name="Zhuang X."/>
        </authorList>
    </citation>
    <scope>NUCLEOTIDE SEQUENCE [LARGE SCALE GENOMIC DNA]</scope>
    <source>
        <strain evidence="1 2">LD120</strain>
    </source>
</reference>
<evidence type="ECO:0000313" key="2">
    <source>
        <dbReference type="Proteomes" id="UP000772196"/>
    </source>
</evidence>
<dbReference type="Gene3D" id="3.20.20.80">
    <property type="entry name" value="Glycosidases"/>
    <property type="match status" value="1"/>
</dbReference>
<dbReference type="Gene3D" id="3.40.50.880">
    <property type="match status" value="1"/>
</dbReference>
<dbReference type="InterPro" id="IPR029062">
    <property type="entry name" value="Class_I_gatase-like"/>
</dbReference>
<organism evidence="1 2">
    <name type="scientific">Streptomyces physcomitrii</name>
    <dbReference type="NCBI Taxonomy" id="2724184"/>
    <lineage>
        <taxon>Bacteria</taxon>
        <taxon>Bacillati</taxon>
        <taxon>Actinomycetota</taxon>
        <taxon>Actinomycetes</taxon>
        <taxon>Kitasatosporales</taxon>
        <taxon>Streptomycetaceae</taxon>
        <taxon>Streptomyces</taxon>
    </lineage>
</organism>
<gene>
    <name evidence="1" type="ORF">HFV08_13070</name>
</gene>
<accession>A0ABX1H1B6</accession>
<name>A0ABX1H1B6_9ACTN</name>
<evidence type="ECO:0000313" key="1">
    <source>
        <dbReference type="EMBL" id="NKI42161.1"/>
    </source>
</evidence>
<proteinExistence type="predicted"/>
<dbReference type="InterPro" id="IPR017853">
    <property type="entry name" value="GH"/>
</dbReference>
<protein>
    <submittedName>
        <fullName evidence="1">Cellulase family glycosylhydrolase</fullName>
    </submittedName>
</protein>